<dbReference type="InterPro" id="IPR017972">
    <property type="entry name" value="Cyt_P450_CS"/>
</dbReference>
<gene>
    <name evidence="8" type="ORF">AXXA_25350</name>
</gene>
<evidence type="ECO:0000256" key="3">
    <source>
        <dbReference type="ARBA" id="ARBA00022723"/>
    </source>
</evidence>
<evidence type="ECO:0000256" key="5">
    <source>
        <dbReference type="ARBA" id="ARBA00023004"/>
    </source>
</evidence>
<comment type="similarity">
    <text evidence="1 7">Belongs to the cytochrome P450 family.</text>
</comment>
<dbReference type="FunFam" id="1.10.630.10:FF:000018">
    <property type="entry name" value="Cytochrome P450 monooxygenase"/>
    <property type="match status" value="1"/>
</dbReference>
<evidence type="ECO:0000256" key="2">
    <source>
        <dbReference type="ARBA" id="ARBA00022617"/>
    </source>
</evidence>
<dbReference type="GO" id="GO:0005506">
    <property type="term" value="F:iron ion binding"/>
    <property type="evidence" value="ECO:0007669"/>
    <property type="project" value="InterPro"/>
</dbReference>
<evidence type="ECO:0000313" key="8">
    <source>
        <dbReference type="EMBL" id="EGP43626.1"/>
    </source>
</evidence>
<accession>F7T7X6</accession>
<dbReference type="CDD" id="cd20625">
    <property type="entry name" value="CYP164-like"/>
    <property type="match status" value="1"/>
</dbReference>
<keyword evidence="5 7" id="KW-0408">Iron</keyword>
<keyword evidence="3 7" id="KW-0479">Metal-binding</keyword>
<dbReference type="PANTHER" id="PTHR46696:SF1">
    <property type="entry name" value="CYTOCHROME P450 YJIB-RELATED"/>
    <property type="match status" value="1"/>
</dbReference>
<dbReference type="PRINTS" id="PR00359">
    <property type="entry name" value="BP450"/>
</dbReference>
<dbReference type="InterPro" id="IPR001128">
    <property type="entry name" value="Cyt_P450"/>
</dbReference>
<evidence type="ECO:0000256" key="4">
    <source>
        <dbReference type="ARBA" id="ARBA00023002"/>
    </source>
</evidence>
<dbReference type="InterPro" id="IPR002397">
    <property type="entry name" value="Cyt_P450_B"/>
</dbReference>
<evidence type="ECO:0000313" key="9">
    <source>
        <dbReference type="Proteomes" id="UP000004853"/>
    </source>
</evidence>
<dbReference type="InterPro" id="IPR036396">
    <property type="entry name" value="Cyt_P450_sf"/>
</dbReference>
<keyword evidence="4 7" id="KW-0560">Oxidoreductase</keyword>
<dbReference type="SUPFAM" id="SSF48264">
    <property type="entry name" value="Cytochrome P450"/>
    <property type="match status" value="1"/>
</dbReference>
<dbReference type="HOGENOM" id="CLU_033716_0_2_4"/>
<proteinExistence type="inferred from homology"/>
<dbReference type="Pfam" id="PF00067">
    <property type="entry name" value="p450"/>
    <property type="match status" value="1"/>
</dbReference>
<sequence length="402" mass="44675">MNGVHFNPFAKDFSAAPYAHYRDLREQDPVHRSAMGIWVLTRYAEVSQVLRDPSYSSEVSRWAGFAQRYRSRPGVAWLLTHSVLNRDEPDHKPLRRAIIQAFSPASEGRLARMIDDILDQRLNALDGGRDFDAVGDFALPVPVSTVCRVFDVATADQAQVKAWSNQVASLIEPLPAAPVLGDAAAGIAAFKDYLREKMECPDDAGLAGDLMRSMREHPVGLEDALANLVLMFPAGHETTVNLIGNGLLLLLRHPEQRRLLLEQPDLWPKAIEEMLRVESPQQIAWRVATQDHELAGKRIAAGDQLMLVLGAANRDPEVFEDPERFDITRTSNRHVAFGLGRHACLGGWFARMQGQRALQAIVARFPRLTLAGTPLWHPTVSFHGLRHLPVTQAPPFPNGGQQ</sequence>
<dbReference type="PROSITE" id="PS00086">
    <property type="entry name" value="CYTOCHROME_P450"/>
    <property type="match status" value="1"/>
</dbReference>
<reference evidence="8 9" key="1">
    <citation type="submission" date="2011-06" db="EMBL/GenBank/DDBJ databases">
        <authorList>
            <person name="Bador J."/>
            <person name="Amoureux L."/>
            <person name="Neuwirth C."/>
        </authorList>
    </citation>
    <scope>NUCLEOTIDE SEQUENCE [LARGE SCALE GENOMIC DNA]</scope>
    <source>
        <strain evidence="8 9">AXX-A</strain>
    </source>
</reference>
<dbReference type="GO" id="GO:0016705">
    <property type="term" value="F:oxidoreductase activity, acting on paired donors, with incorporation or reduction of molecular oxygen"/>
    <property type="evidence" value="ECO:0007669"/>
    <property type="project" value="InterPro"/>
</dbReference>
<dbReference type="PANTHER" id="PTHR46696">
    <property type="entry name" value="P450, PUTATIVE (EUROFUNG)-RELATED"/>
    <property type="match status" value="1"/>
</dbReference>
<comment type="caution">
    <text evidence="8">The sequence shown here is derived from an EMBL/GenBank/DDBJ whole genome shotgun (WGS) entry which is preliminary data.</text>
</comment>
<dbReference type="eggNOG" id="COG2124">
    <property type="taxonomic scope" value="Bacteria"/>
</dbReference>
<dbReference type="GO" id="GO:0020037">
    <property type="term" value="F:heme binding"/>
    <property type="evidence" value="ECO:0007669"/>
    <property type="project" value="InterPro"/>
</dbReference>
<dbReference type="AlphaFoldDB" id="F7T7X6"/>
<evidence type="ECO:0000256" key="1">
    <source>
        <dbReference type="ARBA" id="ARBA00010617"/>
    </source>
</evidence>
<organism evidence="8 9">
    <name type="scientific">Achromobacter insuavis AXX-A</name>
    <dbReference type="NCBI Taxonomy" id="1003200"/>
    <lineage>
        <taxon>Bacteria</taxon>
        <taxon>Pseudomonadati</taxon>
        <taxon>Pseudomonadota</taxon>
        <taxon>Betaproteobacteria</taxon>
        <taxon>Burkholderiales</taxon>
        <taxon>Alcaligenaceae</taxon>
        <taxon>Achromobacter</taxon>
    </lineage>
</organism>
<dbReference type="EMBL" id="AFRQ01000115">
    <property type="protein sequence ID" value="EGP43626.1"/>
    <property type="molecule type" value="Genomic_DNA"/>
</dbReference>
<dbReference type="Proteomes" id="UP000004853">
    <property type="component" value="Unassembled WGS sequence"/>
</dbReference>
<keyword evidence="6 7" id="KW-0503">Monooxygenase</keyword>
<dbReference type="PATRIC" id="fig|1003200.3.peg.5017"/>
<dbReference type="GO" id="GO:0004497">
    <property type="term" value="F:monooxygenase activity"/>
    <property type="evidence" value="ECO:0007669"/>
    <property type="project" value="UniProtKB-KW"/>
</dbReference>
<dbReference type="Gene3D" id="1.10.630.10">
    <property type="entry name" value="Cytochrome P450"/>
    <property type="match status" value="1"/>
</dbReference>
<protein>
    <submittedName>
        <fullName evidence="8">Cytochrome p450</fullName>
    </submittedName>
</protein>
<evidence type="ECO:0000256" key="6">
    <source>
        <dbReference type="ARBA" id="ARBA00023033"/>
    </source>
</evidence>
<evidence type="ECO:0000256" key="7">
    <source>
        <dbReference type="RuleBase" id="RU000461"/>
    </source>
</evidence>
<dbReference type="OrthoDB" id="4168525at2"/>
<dbReference type="RefSeq" id="WP_006395039.1">
    <property type="nucleotide sequence ID" value="NZ_GL982453.1"/>
</dbReference>
<keyword evidence="2 7" id="KW-0349">Heme</keyword>
<name>F7T7X6_9BURK</name>